<dbReference type="Gene3D" id="3.20.20.370">
    <property type="entry name" value="Glycoside hydrolase/deacetylase"/>
    <property type="match status" value="1"/>
</dbReference>
<dbReference type="PROSITE" id="PS51677">
    <property type="entry name" value="NODB"/>
    <property type="match status" value="1"/>
</dbReference>
<accession>A0ABV6QQL9</accession>
<protein>
    <submittedName>
        <fullName evidence="5">Polysaccharide deacetylase family protein</fullName>
        <ecNumber evidence="5">3.-.-.-</ecNumber>
    </submittedName>
</protein>
<dbReference type="CDD" id="cd10917">
    <property type="entry name" value="CE4_NodB_like_6s_7s"/>
    <property type="match status" value="1"/>
</dbReference>
<feature type="compositionally biased region" description="Polar residues" evidence="3">
    <location>
        <begin position="34"/>
        <end position="45"/>
    </location>
</feature>
<evidence type="ECO:0000256" key="1">
    <source>
        <dbReference type="ARBA" id="ARBA00022723"/>
    </source>
</evidence>
<gene>
    <name evidence="5" type="ORF">ACFFGN_17675</name>
</gene>
<comment type="caution">
    <text evidence="5">The sequence shown here is derived from an EMBL/GenBank/DDBJ whole genome shotgun (WGS) entry which is preliminary data.</text>
</comment>
<dbReference type="Pfam" id="PF01522">
    <property type="entry name" value="Polysacc_deac_1"/>
    <property type="match status" value="1"/>
</dbReference>
<name>A0ABV6QQL9_9ACTN</name>
<dbReference type="RefSeq" id="WP_380048839.1">
    <property type="nucleotide sequence ID" value="NZ_JBHLTC010000019.1"/>
</dbReference>
<evidence type="ECO:0000313" key="6">
    <source>
        <dbReference type="Proteomes" id="UP001589890"/>
    </source>
</evidence>
<evidence type="ECO:0000313" key="5">
    <source>
        <dbReference type="EMBL" id="MFC0625912.1"/>
    </source>
</evidence>
<feature type="domain" description="NodB homology" evidence="4">
    <location>
        <begin position="77"/>
        <end position="248"/>
    </location>
</feature>
<dbReference type="GO" id="GO:0016787">
    <property type="term" value="F:hydrolase activity"/>
    <property type="evidence" value="ECO:0007669"/>
    <property type="project" value="UniProtKB-KW"/>
</dbReference>
<dbReference type="InterPro" id="IPR002509">
    <property type="entry name" value="NODB_dom"/>
</dbReference>
<dbReference type="PANTHER" id="PTHR10587:SF133">
    <property type="entry name" value="CHITIN DEACETYLASE 1-RELATED"/>
    <property type="match status" value="1"/>
</dbReference>
<reference evidence="5 6" key="1">
    <citation type="submission" date="2024-09" db="EMBL/GenBank/DDBJ databases">
        <authorList>
            <person name="Sun Q."/>
            <person name="Mori K."/>
        </authorList>
    </citation>
    <scope>NUCLEOTIDE SEQUENCE [LARGE SCALE GENOMIC DNA]</scope>
    <source>
        <strain evidence="5 6">CGMCC 1.15906</strain>
    </source>
</reference>
<dbReference type="InterPro" id="IPR011330">
    <property type="entry name" value="Glyco_hydro/deAcase_b/a-brl"/>
</dbReference>
<keyword evidence="2 5" id="KW-0378">Hydrolase</keyword>
<dbReference type="PANTHER" id="PTHR10587">
    <property type="entry name" value="GLYCOSYL TRANSFERASE-RELATED"/>
    <property type="match status" value="1"/>
</dbReference>
<dbReference type="InterPro" id="IPR050248">
    <property type="entry name" value="Polysacc_deacetylase_ArnD"/>
</dbReference>
<sequence length="252" mass="26348">MPRKLIAIVSTGVAAVLVVGSIAAFALVHQSSAKSPRTSAASGPTGTAPHTVAPSNKPSGPPSTPIGAAGTIAGAGRVVYLTFDDGPDPAWTPQILATLAKYNAKATFFQLGSMVTQHPGLQEQIRAAGHAIGNHSISHAQLTAISGQKRHHEIFDGPQSRCFRPPYGATNAKVRADIKAAGMKQILWDIDPRDWAKPGKSAIVQNVMSNVHPGAVILMHDGGGDRTQTVAALETILQKLKQQGYGFIAMNC</sequence>
<dbReference type="EC" id="3.-.-.-" evidence="5"/>
<organism evidence="5 6">
    <name type="scientific">Kribbella deserti</name>
    <dbReference type="NCBI Taxonomy" id="1926257"/>
    <lineage>
        <taxon>Bacteria</taxon>
        <taxon>Bacillati</taxon>
        <taxon>Actinomycetota</taxon>
        <taxon>Actinomycetes</taxon>
        <taxon>Propionibacteriales</taxon>
        <taxon>Kribbellaceae</taxon>
        <taxon>Kribbella</taxon>
    </lineage>
</organism>
<dbReference type="Proteomes" id="UP001589890">
    <property type="component" value="Unassembled WGS sequence"/>
</dbReference>
<evidence type="ECO:0000259" key="4">
    <source>
        <dbReference type="PROSITE" id="PS51677"/>
    </source>
</evidence>
<dbReference type="SUPFAM" id="SSF88713">
    <property type="entry name" value="Glycoside hydrolase/deacetylase"/>
    <property type="match status" value="1"/>
</dbReference>
<keyword evidence="6" id="KW-1185">Reference proteome</keyword>
<feature type="region of interest" description="Disordered" evidence="3">
    <location>
        <begin position="34"/>
        <end position="68"/>
    </location>
</feature>
<keyword evidence="1" id="KW-0479">Metal-binding</keyword>
<evidence type="ECO:0000256" key="2">
    <source>
        <dbReference type="ARBA" id="ARBA00022801"/>
    </source>
</evidence>
<proteinExistence type="predicted"/>
<dbReference type="EMBL" id="JBHLTC010000019">
    <property type="protein sequence ID" value="MFC0625912.1"/>
    <property type="molecule type" value="Genomic_DNA"/>
</dbReference>
<evidence type="ECO:0000256" key="3">
    <source>
        <dbReference type="SAM" id="MobiDB-lite"/>
    </source>
</evidence>